<dbReference type="eggNOG" id="ENOG502RAD4">
    <property type="taxonomic scope" value="Eukaryota"/>
</dbReference>
<reference evidence="3 4" key="1">
    <citation type="journal article" date="2011" name="Nat. Biotechnol.">
        <title>Comparative genomic analysis of the thermophilic biomass-degrading fungi Myceliophthora thermophila and Thielavia terrestris.</title>
        <authorList>
            <person name="Berka R.M."/>
            <person name="Grigoriev I.V."/>
            <person name="Otillar R."/>
            <person name="Salamov A."/>
            <person name="Grimwood J."/>
            <person name="Reid I."/>
            <person name="Ishmael N."/>
            <person name="John T."/>
            <person name="Darmond C."/>
            <person name="Moisan M.-C."/>
            <person name="Henrissat B."/>
            <person name="Coutinho P.M."/>
            <person name="Lombard V."/>
            <person name="Natvig D.O."/>
            <person name="Lindquist E."/>
            <person name="Schmutz J."/>
            <person name="Lucas S."/>
            <person name="Harris P."/>
            <person name="Powlowski J."/>
            <person name="Bellemare A."/>
            <person name="Taylor D."/>
            <person name="Butler G."/>
            <person name="de Vries R.P."/>
            <person name="Allijn I.E."/>
            <person name="van den Brink J."/>
            <person name="Ushinsky S."/>
            <person name="Storms R."/>
            <person name="Powell A.J."/>
            <person name="Paulsen I.T."/>
            <person name="Elbourne L.D.H."/>
            <person name="Baker S.E."/>
            <person name="Magnuson J."/>
            <person name="LaBoissiere S."/>
            <person name="Clutterbuck A.J."/>
            <person name="Martinez D."/>
            <person name="Wogulis M."/>
            <person name="de Leon A.L."/>
            <person name="Rey M.W."/>
            <person name="Tsang A."/>
        </authorList>
    </citation>
    <scope>NUCLEOTIDE SEQUENCE [LARGE SCALE GENOMIC DNA]</scope>
    <source>
        <strain evidence="4">ATCC 42464 / BCRC 31852 / DSM 1799</strain>
    </source>
</reference>
<keyword evidence="4" id="KW-1185">Reference proteome</keyword>
<dbReference type="EMBL" id="CP003005">
    <property type="protein sequence ID" value="AEO58641.1"/>
    <property type="molecule type" value="Genomic_DNA"/>
</dbReference>
<name>G2QGY1_THET4</name>
<protein>
    <submittedName>
        <fullName evidence="3">Uncharacterized protein</fullName>
    </submittedName>
</protein>
<keyword evidence="1" id="KW-0175">Coiled coil</keyword>
<evidence type="ECO:0000256" key="2">
    <source>
        <dbReference type="SAM" id="MobiDB-lite"/>
    </source>
</evidence>
<dbReference type="VEuPathDB" id="FungiDB:MYCTH_102878"/>
<feature type="coiled-coil region" evidence="1">
    <location>
        <begin position="312"/>
        <end position="342"/>
    </location>
</feature>
<feature type="region of interest" description="Disordered" evidence="2">
    <location>
        <begin position="256"/>
        <end position="300"/>
    </location>
</feature>
<feature type="region of interest" description="Disordered" evidence="2">
    <location>
        <begin position="176"/>
        <end position="203"/>
    </location>
</feature>
<dbReference type="OMA" id="CASHRCT"/>
<dbReference type="Proteomes" id="UP000007322">
    <property type="component" value="Chromosome 4"/>
</dbReference>
<accession>G2QGY1</accession>
<dbReference type="STRING" id="573729.G2QGY1"/>
<evidence type="ECO:0000256" key="1">
    <source>
        <dbReference type="SAM" id="Coils"/>
    </source>
</evidence>
<proteinExistence type="predicted"/>
<evidence type="ECO:0000313" key="3">
    <source>
        <dbReference type="EMBL" id="AEO58641.1"/>
    </source>
</evidence>
<gene>
    <name evidence="3" type="ORF">MYCTH_102878</name>
</gene>
<evidence type="ECO:0000313" key="4">
    <source>
        <dbReference type="Proteomes" id="UP000007322"/>
    </source>
</evidence>
<dbReference type="RefSeq" id="XP_003663886.1">
    <property type="nucleotide sequence ID" value="XM_003663838.1"/>
</dbReference>
<dbReference type="AlphaFoldDB" id="G2QGY1"/>
<dbReference type="InParanoid" id="G2QGY1"/>
<dbReference type="KEGG" id="mtm:MYCTH_102878"/>
<organism evidence="3 4">
    <name type="scientific">Thermothelomyces thermophilus (strain ATCC 42464 / BCRC 31852 / DSM 1799)</name>
    <name type="common">Sporotrichum thermophile</name>
    <dbReference type="NCBI Taxonomy" id="573729"/>
    <lineage>
        <taxon>Eukaryota</taxon>
        <taxon>Fungi</taxon>
        <taxon>Dikarya</taxon>
        <taxon>Ascomycota</taxon>
        <taxon>Pezizomycotina</taxon>
        <taxon>Sordariomycetes</taxon>
        <taxon>Sordariomycetidae</taxon>
        <taxon>Sordariales</taxon>
        <taxon>Chaetomiaceae</taxon>
        <taxon>Thermothelomyces</taxon>
    </lineage>
</organism>
<dbReference type="OrthoDB" id="4561491at2759"/>
<sequence length="351" mass="40507">MTWSDFSDTTSEDWRKCQVPGCHKKHTGHTQHNKRKVYSDFCFRHTCWVTYPEEEGKGYYCSIPKGSDDRYCAFHMKCGEDDCARTGEWPGAHDYARWFCREHRCTYPDCRLRATDRQQQRCAAHLVKCAVPACARPAYQHRDGALDTMCAAHYGTQRCLWPNCARRASSRYCSAHGCRRPGCDRPRARAVPDTPASPAAADGNNGANDSPYLYCLAHTCKTAGCRAGARLEDVHCERHARARERRRPVSLGVDPLGLGFGWEEQEQEQDEEEEEREDRRGGRYEPPTAAAAARGGDEWQREREWKRLSDDLERIRRRQRELAAERARVERAREEREKAERFYARYMAGSS</sequence>
<dbReference type="HOGENOM" id="CLU_723610_0_0_1"/>
<feature type="compositionally biased region" description="Acidic residues" evidence="2">
    <location>
        <begin position="263"/>
        <end position="276"/>
    </location>
</feature>
<dbReference type="GeneID" id="11510236"/>